<keyword evidence="3 10" id="KW-0378">Hydrolase</keyword>
<dbReference type="PANTHER" id="PTHR11070">
    <property type="entry name" value="UVRD / RECB / PCRA DNA HELICASE FAMILY MEMBER"/>
    <property type="match status" value="1"/>
</dbReference>
<dbReference type="GO" id="GO:0033202">
    <property type="term" value="C:DNA helicase complex"/>
    <property type="evidence" value="ECO:0007669"/>
    <property type="project" value="TreeGrafter"/>
</dbReference>
<dbReference type="SUPFAM" id="SSF47819">
    <property type="entry name" value="HRDC-like"/>
    <property type="match status" value="1"/>
</dbReference>
<feature type="binding site" evidence="10">
    <location>
        <begin position="34"/>
        <end position="41"/>
    </location>
    <ligand>
        <name>ATP</name>
        <dbReference type="ChEBI" id="CHEBI:30616"/>
    </ligand>
</feature>
<evidence type="ECO:0000259" key="12">
    <source>
        <dbReference type="PROSITE" id="PS51198"/>
    </source>
</evidence>
<comment type="catalytic activity">
    <reaction evidence="7">
        <text>Couples ATP hydrolysis with the unwinding of duplex DNA by translocating in the 3'-5' direction.</text>
        <dbReference type="EC" id="5.6.2.4"/>
    </reaction>
</comment>
<dbReference type="PROSITE" id="PS50967">
    <property type="entry name" value="HRDC"/>
    <property type="match status" value="1"/>
</dbReference>
<dbReference type="InterPro" id="IPR010997">
    <property type="entry name" value="HRDC-like_sf"/>
</dbReference>
<accession>A0AAU7DY70</accession>
<reference evidence="14" key="1">
    <citation type="submission" date="2024-02" db="EMBL/GenBank/DDBJ databases">
        <title>Tomenella chthoni gen. nov. sp. nov., a member of the family Jonesiaceae isolated from bat guano.</title>
        <authorList>
            <person name="Miller S.L."/>
            <person name="King J."/>
            <person name="Sankaranarayanan K."/>
            <person name="Lawson P.A."/>
        </authorList>
    </citation>
    <scope>NUCLEOTIDE SEQUENCE</scope>
    <source>
        <strain evidence="14">BS-20</strain>
    </source>
</reference>
<evidence type="ECO:0000256" key="7">
    <source>
        <dbReference type="ARBA" id="ARBA00034617"/>
    </source>
</evidence>
<dbReference type="PROSITE" id="PS51217">
    <property type="entry name" value="UVRD_HELICASE_CTER"/>
    <property type="match status" value="1"/>
</dbReference>
<dbReference type="Gene3D" id="1.10.10.160">
    <property type="match status" value="1"/>
</dbReference>
<dbReference type="GO" id="GO:0005829">
    <property type="term" value="C:cytosol"/>
    <property type="evidence" value="ECO:0007669"/>
    <property type="project" value="TreeGrafter"/>
</dbReference>
<protein>
    <recommendedName>
        <fullName evidence="8">DNA 3'-5' helicase</fullName>
        <ecNumber evidence="8">5.6.2.4</ecNumber>
    </recommendedName>
</protein>
<evidence type="ECO:0000256" key="2">
    <source>
        <dbReference type="ARBA" id="ARBA00022741"/>
    </source>
</evidence>
<dbReference type="PROSITE" id="PS51198">
    <property type="entry name" value="UVRD_HELICASE_ATP_BIND"/>
    <property type="match status" value="1"/>
</dbReference>
<dbReference type="SUPFAM" id="SSF52540">
    <property type="entry name" value="P-loop containing nucleoside triphosphate hydrolases"/>
    <property type="match status" value="1"/>
</dbReference>
<feature type="domain" description="HRDC" evidence="11">
    <location>
        <begin position="594"/>
        <end position="672"/>
    </location>
</feature>
<evidence type="ECO:0000256" key="5">
    <source>
        <dbReference type="ARBA" id="ARBA00022840"/>
    </source>
</evidence>
<name>A0AAU7DY70_9MICO</name>
<dbReference type="CDD" id="cd17932">
    <property type="entry name" value="DEXQc_UvrD"/>
    <property type="match status" value="1"/>
</dbReference>
<dbReference type="Pfam" id="PF00570">
    <property type="entry name" value="HRDC"/>
    <property type="match status" value="1"/>
</dbReference>
<dbReference type="Pfam" id="PF00580">
    <property type="entry name" value="UvrD-helicase"/>
    <property type="match status" value="1"/>
</dbReference>
<comment type="catalytic activity">
    <reaction evidence="9">
        <text>ATP + H2O = ADP + phosphate + H(+)</text>
        <dbReference type="Rhea" id="RHEA:13065"/>
        <dbReference type="ChEBI" id="CHEBI:15377"/>
        <dbReference type="ChEBI" id="CHEBI:15378"/>
        <dbReference type="ChEBI" id="CHEBI:30616"/>
        <dbReference type="ChEBI" id="CHEBI:43474"/>
        <dbReference type="ChEBI" id="CHEBI:456216"/>
        <dbReference type="EC" id="5.6.2.4"/>
    </reaction>
</comment>
<dbReference type="InterPro" id="IPR002121">
    <property type="entry name" value="HRDC_dom"/>
</dbReference>
<evidence type="ECO:0000256" key="6">
    <source>
        <dbReference type="ARBA" id="ARBA00023235"/>
    </source>
</evidence>
<dbReference type="SMART" id="SM00341">
    <property type="entry name" value="HRDC"/>
    <property type="match status" value="1"/>
</dbReference>
<dbReference type="FunFam" id="3.40.50.300:FF:001181">
    <property type="entry name" value="DNA helicase"/>
    <property type="match status" value="1"/>
</dbReference>
<feature type="domain" description="UvrD-like helicase C-terminal" evidence="13">
    <location>
        <begin position="296"/>
        <end position="544"/>
    </location>
</feature>
<dbReference type="EMBL" id="CP146203">
    <property type="protein sequence ID" value="XBH22221.1"/>
    <property type="molecule type" value="Genomic_DNA"/>
</dbReference>
<dbReference type="GO" id="GO:0005524">
    <property type="term" value="F:ATP binding"/>
    <property type="evidence" value="ECO:0007669"/>
    <property type="project" value="UniProtKB-UniRule"/>
</dbReference>
<dbReference type="InterPro" id="IPR000212">
    <property type="entry name" value="DNA_helicase_UvrD/REP"/>
</dbReference>
<dbReference type="AlphaFoldDB" id="A0AAU7DY70"/>
<evidence type="ECO:0000256" key="10">
    <source>
        <dbReference type="PROSITE-ProRule" id="PRU00560"/>
    </source>
</evidence>
<evidence type="ECO:0000256" key="3">
    <source>
        <dbReference type="ARBA" id="ARBA00022801"/>
    </source>
</evidence>
<dbReference type="InterPro" id="IPR013986">
    <property type="entry name" value="DExx_box_DNA_helicase_dom_sf"/>
</dbReference>
<dbReference type="InterPro" id="IPR027417">
    <property type="entry name" value="P-loop_NTPase"/>
</dbReference>
<evidence type="ECO:0000256" key="1">
    <source>
        <dbReference type="ARBA" id="ARBA00009922"/>
    </source>
</evidence>
<evidence type="ECO:0000259" key="11">
    <source>
        <dbReference type="PROSITE" id="PS50967"/>
    </source>
</evidence>
<evidence type="ECO:0000313" key="14">
    <source>
        <dbReference type="EMBL" id="XBH22221.1"/>
    </source>
</evidence>
<dbReference type="Gene3D" id="1.10.150.80">
    <property type="entry name" value="HRDC domain"/>
    <property type="match status" value="1"/>
</dbReference>
<proteinExistence type="inferred from homology"/>
<dbReference type="Pfam" id="PF13361">
    <property type="entry name" value="UvrD_C"/>
    <property type="match status" value="2"/>
</dbReference>
<dbReference type="InterPro" id="IPR044876">
    <property type="entry name" value="HRDC_dom_sf"/>
</dbReference>
<dbReference type="GO" id="GO:0000725">
    <property type="term" value="P:recombinational repair"/>
    <property type="evidence" value="ECO:0007669"/>
    <property type="project" value="TreeGrafter"/>
</dbReference>
<dbReference type="GO" id="GO:0003677">
    <property type="term" value="F:DNA binding"/>
    <property type="evidence" value="ECO:0007669"/>
    <property type="project" value="InterPro"/>
</dbReference>
<comment type="similarity">
    <text evidence="1">Belongs to the helicase family. UvrD subfamily.</text>
</comment>
<keyword evidence="4 10" id="KW-0347">Helicase</keyword>
<keyword evidence="5 10" id="KW-0067">ATP-binding</keyword>
<keyword evidence="2 10" id="KW-0547">Nucleotide-binding</keyword>
<dbReference type="GO" id="GO:0043138">
    <property type="term" value="F:3'-5' DNA helicase activity"/>
    <property type="evidence" value="ECO:0007669"/>
    <property type="project" value="UniProtKB-EC"/>
</dbReference>
<evidence type="ECO:0000256" key="4">
    <source>
        <dbReference type="ARBA" id="ARBA00022806"/>
    </source>
</evidence>
<keyword evidence="6" id="KW-0413">Isomerase</keyword>
<evidence type="ECO:0000259" key="13">
    <source>
        <dbReference type="PROSITE" id="PS51217"/>
    </source>
</evidence>
<dbReference type="InterPro" id="IPR014016">
    <property type="entry name" value="UvrD-like_ATP-bd"/>
</dbReference>
<evidence type="ECO:0000256" key="9">
    <source>
        <dbReference type="ARBA" id="ARBA00048988"/>
    </source>
</evidence>
<dbReference type="InterPro" id="IPR014017">
    <property type="entry name" value="DNA_helicase_UvrD-like_C"/>
</dbReference>
<evidence type="ECO:0000256" key="8">
    <source>
        <dbReference type="ARBA" id="ARBA00034808"/>
    </source>
</evidence>
<dbReference type="GO" id="GO:0016787">
    <property type="term" value="F:hydrolase activity"/>
    <property type="evidence" value="ECO:0007669"/>
    <property type="project" value="UniProtKB-UniRule"/>
</dbReference>
<gene>
    <name evidence="14" type="ORF">V5R04_03040</name>
</gene>
<sequence length="672" mass="73634">MSIQLPSPDEILAALDPEQRAVAQALTGPVCVLAGAGTGKTRAITHRIAYGVRTGMYVPTSVLAVTFTARAAGEMRSRLRDLGVAGVQARTFHAAALKQLSYFWPKIIGGAPPRIMEQKAQAVAESARRLGLDVDRVTVRDLATEVEWAKVSMISPENYEQAATAIGRPAPAGFDHRTVSRLLTDYEAVKEIRGVIDFEDVLMLLGAFLQEHPRMADEVRAQYRRFVVDEYQDVSPLQQFVLDQWLGGRKEICVVGDPSQTIYSFTGATPFHLMSFAKKYQDAEVIKLVRDYRSTPQIVRLANNLLTSAPKKNSFPVLELIAQREPGPPVTFSAYSDDDAEAAAIAARIRRRIAAGTAPQDIAILYRTNAQSEGFENALSDAGISYVVRGGNRFFARRDVRDAIVLLRGASRSIAEGMTLTQIVQDTLINAGWSPKPPAGRGAARERWDALNALVTLAQNLEETRDATLADLLADLDERAHNQHAPTVDGVTLASLHAAKGLEWDVVYLAGLSEGLMPISLAETAEAVAEERRLLYVGITRAKLDLELSYSQSRNVNSRGNRQRSRFLAGLWSDEASRTTIKRGLVGPNIAAHGDVDEELLTKLTTWRNSRSKALAVNPSAVMPTAVLQRLAALRPTTIEALLTTRSVGPERGERWGQEMLVIIKNHVDSNY</sequence>
<dbReference type="PANTHER" id="PTHR11070:SF69">
    <property type="entry name" value="ATP-DEPENDENT DNA HELICASE UVRD2"/>
    <property type="match status" value="1"/>
</dbReference>
<dbReference type="EC" id="5.6.2.4" evidence="8"/>
<feature type="domain" description="UvrD-like helicase ATP-binding" evidence="12">
    <location>
        <begin position="13"/>
        <end position="295"/>
    </location>
</feature>
<dbReference type="Gene3D" id="3.40.50.300">
    <property type="entry name" value="P-loop containing nucleotide triphosphate hydrolases"/>
    <property type="match status" value="3"/>
</dbReference>
<organism evidence="14">
    <name type="scientific">Jonesiaceae bacterium BS-20</name>
    <dbReference type="NCBI Taxonomy" id="3120821"/>
    <lineage>
        <taxon>Bacteria</taxon>
        <taxon>Bacillati</taxon>
        <taxon>Actinomycetota</taxon>
        <taxon>Actinomycetes</taxon>
        <taxon>Micrococcales</taxon>
        <taxon>Jonesiaceae</taxon>
    </lineage>
</organism>